<dbReference type="InterPro" id="IPR001623">
    <property type="entry name" value="DnaJ_domain"/>
</dbReference>
<dbReference type="RefSeq" id="XP_033818277.1">
    <property type="nucleotide sequence ID" value="XM_033962386.1"/>
</dbReference>
<reference evidence="3" key="1">
    <citation type="submission" date="2025-08" db="UniProtKB">
        <authorList>
            <consortium name="RefSeq"/>
        </authorList>
    </citation>
    <scope>IDENTIFICATION</scope>
</reference>
<dbReference type="PANTHER" id="PTHR46919">
    <property type="entry name" value="ZINC FINGER, C3HC4 TYPE (RING FINGER) FAMILY PROTEIN"/>
    <property type="match status" value="1"/>
</dbReference>
<dbReference type="SUPFAM" id="SSF55874">
    <property type="entry name" value="ATPase domain of HSP90 chaperone/DNA topoisomerase II/histidine kinase"/>
    <property type="match status" value="3"/>
</dbReference>
<dbReference type="Gene3D" id="1.10.287.110">
    <property type="entry name" value="DnaJ domain"/>
    <property type="match status" value="1"/>
</dbReference>
<dbReference type="Gene3D" id="1.20.120.330">
    <property type="entry name" value="Nucleotidyltransferases domain 2"/>
    <property type="match status" value="1"/>
</dbReference>
<dbReference type="InterPro" id="IPR036890">
    <property type="entry name" value="HATPase_C_sf"/>
</dbReference>
<dbReference type="SMART" id="SM00748">
    <property type="entry name" value="HEPN"/>
    <property type="match status" value="1"/>
</dbReference>
<dbReference type="InParanoid" id="A0A6P8SII1"/>
<dbReference type="GeneID" id="117368661"/>
<accession>A0A6P8SII1</accession>
<dbReference type="Pfam" id="PF25794">
    <property type="entry name" value="SACS"/>
    <property type="match status" value="3"/>
</dbReference>
<dbReference type="SUPFAM" id="SSF81593">
    <property type="entry name" value="Nucleotidyltransferase substrate binding subunit/domain"/>
    <property type="match status" value="1"/>
</dbReference>
<dbReference type="PANTHER" id="PTHR46919:SF2">
    <property type="entry name" value="SACSIN"/>
    <property type="match status" value="1"/>
</dbReference>
<dbReference type="Pfam" id="PF05168">
    <property type="entry name" value="HEPN"/>
    <property type="match status" value="1"/>
</dbReference>
<evidence type="ECO:0000313" key="3">
    <source>
        <dbReference type="RefSeq" id="XP_033818277.1"/>
    </source>
</evidence>
<protein>
    <submittedName>
        <fullName evidence="3">Sacsin-like</fullName>
    </submittedName>
</protein>
<dbReference type="InterPro" id="IPR036869">
    <property type="entry name" value="J_dom_sf"/>
</dbReference>
<feature type="domain" description="HEPN" evidence="1">
    <location>
        <begin position="4130"/>
        <end position="4246"/>
    </location>
</feature>
<evidence type="ECO:0000259" key="1">
    <source>
        <dbReference type="PROSITE" id="PS50910"/>
    </source>
</evidence>
<dbReference type="OrthoDB" id="1262810at2759"/>
<dbReference type="PROSITE" id="PS50910">
    <property type="entry name" value="HEPN"/>
    <property type="match status" value="1"/>
</dbReference>
<gene>
    <name evidence="3" type="primary">LOC117368661</name>
</gene>
<keyword evidence="2" id="KW-1185">Reference proteome</keyword>
<organism evidence="2 3">
    <name type="scientific">Geotrypetes seraphini</name>
    <name type="common">Gaboon caecilian</name>
    <name type="synonym">Caecilia seraphini</name>
    <dbReference type="NCBI Taxonomy" id="260995"/>
    <lineage>
        <taxon>Eukaryota</taxon>
        <taxon>Metazoa</taxon>
        <taxon>Chordata</taxon>
        <taxon>Craniata</taxon>
        <taxon>Vertebrata</taxon>
        <taxon>Euteleostomi</taxon>
        <taxon>Amphibia</taxon>
        <taxon>Gymnophiona</taxon>
        <taxon>Geotrypetes</taxon>
    </lineage>
</organism>
<dbReference type="NCBIfam" id="NF047352">
    <property type="entry name" value="P_loop_sacsin"/>
    <property type="match status" value="3"/>
</dbReference>
<dbReference type="CDD" id="cd06257">
    <property type="entry name" value="DnaJ"/>
    <property type="match status" value="1"/>
</dbReference>
<dbReference type="SUPFAM" id="SSF46565">
    <property type="entry name" value="Chaperone J-domain"/>
    <property type="match status" value="1"/>
</dbReference>
<dbReference type="KEGG" id="gsh:117368661"/>
<dbReference type="Proteomes" id="UP000515159">
    <property type="component" value="Chromosome 10"/>
</dbReference>
<name>A0A6P8SII1_GEOSA</name>
<sequence length="4255" mass="484223">MSQRRRRRHGFCQKTPPFLTYLKNILHKYPDGGQILKELIQNADDAGAREVIFLHDERDYGTESLFSEDLQSFQGPALLAYNDALFSPEDWVGIQSTGNSVKLKDPNTVGRFGLGFNSVYHITDLPSVLSGQEVGMLDPQKTAFDEGGFKWSLEYHEDKQEIETCANQFQPFWNALEAIGRGSWATVTRDNRFPGTLFRFPLRKMASEISDNLYTSERIQELFGSFSEDAGISLLFLRNVTKVSLKSVGQDGIVKNLLTVSTTIQDNETLVQTNPGSFAQILTSRCLKVISLQRSGRDDTECRWLVITSIVKEGSFPDLEDLAKKLSNRPTVALAYPFTNEHGDTCEGRLSCFLPLPDKEENRTGLPVHVNATFDLTDDRRSMKWVEVDQQHDEAARWNQLLIEEVLPLVYCRAIQAAVGMVKSSRLPATVAYGIWPDPFKTQHKEKWHNLIKKISQKLLELEVLCLASDNSRWLKPSEVIFLPSMENQNLKNTLEELLLLVKEPLVRVPENVQRALELSPNSPTALKTISPSFIRGVLRRGAWSNISSQQKLQILEYITSDGQYQDLLGLQLLPLSDGTFTSFQTTDKEGVVYLDSPRFQRTLLPGLVQRFPPTDIKMEVVQLLRKIAGSGAFRNIVCLDIAVIINSLKNTLPEGWLHSSGPVAWYPGKPWHPPRGWLHEFWNFLKQEVGHLTPFEGYPLVPLSPVDGGGGCITLAQLTIKSSLLLQNQDGQSLTEDTAKVLEKAGCTVIRQWDAKVWHRQLSNYILAPSPNNILRAFVHLGVDKVLRCLGGIPVEHRKLLSDLLSQAFAFNAEELQVLSWLPLFHKMRDLQCQDSGLVAAASSRAIDSTTVPPVPRDLVLPEKLLLCRDERDRRLLLLMRVPFLSASDVALLSVTALNNGLYGQEWHQAECLMLWILRNGDSLFSQSMVLRKTCEDLRFLPSNGRLLQPSACFDPQVEAFQDLFGSERFPPQIYREESVLRSLRNLGLKASIEDLTIQDFLKLAEEVNTQKAGDLSTAERKARVMIRVCNETQVLLRFNQADLEKLRSLAWVPRSSFTLELSFHQLQELRSTKHSSIVELAMPLTDAFNDKANDLLGLNDLPPPEKVVENLKLLSKIYQKKDAHSLLLNLHCIYKHVQDNLGQFSALLKGIMIWNGDGFSNPSEILLSYPEGLNLSCLIKKIPQGFMIYRNLFLRCGVPETLSEADVAQLLHKMAQDVEGRSSACGTEVELKLAISILDWMKMKGHRYTNALPIPVQAGNGKFTLKPLSCTLFCDMPREHLKELCGDDASFCVVHEDISLALATFLEVPLLSTKVLKPEFFEPWGPSEPITLRIKNILREYSEHVDLFKEMIQNADDAGATVCKFLVDWRKNLESRTSLIDPGMTSCQGAALWSFNNRVFTEEDFRNITRVGAATKESKVEKIGKFGLGFNTVYHVTDIPSILSTGNLIIFDPNVSHLQKHIKSTATPGIKLNLQEQTRVLHLFPDQFCPYDNIFGCELKVPFNYDGTLIRLPFRTEEEAQTSKISSEVFSKQRVSVLIDSFQESSHNLIIFLKNVQEVTLDSLPDVSSSSKNQTSPQLKFQRETVQKLVIPQYFLLQGKQKAAADLIGRQEVIDITRSSIIKVTVVQNLKPATKHYLLHSSFGIGKSLTVFQQNQQGKQTFALPLAGVAMPLKRKGTGKWVPDLENFSGQAFCFLPLPISTGLPLHLNASFSIMSNRKSLWDSTEKGAWNHALQSDAALVAWTRALAHLQIMHQEGDLEDYTYYTFWPDITKVKSPFTDVVKAFYQAVDNGLAVGDLAFFSNGQEWCAIQHACFLASNIIQHKQLGETAIKVFSAMLQKPFLAVSLPEWVMANFLASNCARVLQNLYNWERFYRDIVFTNLGSLERNTRNSLIIHALDMNSSEIDQLLKSVPCIPSTPDGKLQLIGKMIHPKGKVAPLFEQEEGHFPHGTQHDFLNPERLVRLELLGMLNDHIPMKELLERARTIPAIWKFSKEKAYLRIRHILDLLKDLIDQHYSNTDQADFRSISFLPAVLPKGKLKKGVHDVTLMKPTEIYHYKYLNLVDLCEPVLCKRVVGEGFKIASETAWFLGLCCDPPAETVMLQLENAYRNSRSLSNQDLTHTVKKCYSYLNKMIEENPSEGPKINRKALGFPFILIGNEFVELVSIARTLSFEAAPYLYQLPKEYLEFHKLLECVELHEAFEFDDYVTALQKMKKRHQGKRLPRNELELALELVNVGLYKSCTKDSISVHDAHHIFLPGQDKILHPVDKLYYNDTPWITSDKETLFCHELIPRAVATRLHVPTKRHRMLQDLKICELSQWVSSFGAKEELTKRISNIISEYSSKKDILKELIQNADDSGATEVHFIWDGRTHPRSAVFGEDWEPLQGPALCIYNNKVFTSEDIEGIQQLGRGGKGERFDKTGKYGLGFNAVYHMTDCPSFVTGDSMLCVFDPNLLFLPTSHDGSPGGMFSVNKEFKATFQDVYSTYLPDLFNLEQGTLFRLPLRAAEMAVKSKISQQTVSSDEIKELSQALEEDADNLILFLNSIYRITFSEVSEEGRLQESFSVKTRMNDESLADRLAFQEKLCQYAADAGSMTEVPPCQVSYTMEVKCSNSRSVTRWILAKQIGVQDADEVADFCKVSENLRRAYLPHGAVAACINEHVPGRAFCTLPLPAVTGLPVHISGNFVVDSARRDICKEDGGSAKTEWNSLLLTRLLAPLYSDLLTRLLKRLAPDLREPLEFQNFVMLETFLQSSYLRFFPYINDEVPPLWQKMVGQVYQTIGEKLLPLIPVYRTETIQIHTYSKEILKVSWSSVGQEGLIAQPHFILQKVSKAVLKVLQRLNMCLVPSLKFCHIVFNEFIQAGVPVLELNPKTVCNFLKVCRLHLGGYSLPMPVNNTFLKDQSSCSSLLNFCFQEDEADCLSELPLMVTQDGVLRTFSWDDPKYYSEFGDLFPTHKHCFASQTVIHAKHKKVLQQMGFLKDFSIQKSVLYIKVQLEQRSWKPPGQFDVPLPEQDKKWLTRLWKFFQSEINNEKQMTVFITLFSDCSLLPVQYCNPADGLFLMPLGSLRNIIYELSDDISKILGKLGFAILNKEILPFNLTYHFVKKQLLQTNDCPAVLEQLCARTGLRWTELSDWEIDRILRFFIKNIHKTNDKSMVLANLKSLPLFKAMQGSHVCLNRYQKIYILDTKIWDNLLKFKELYEFDDETVFLLNSINEELKKILTIQVINNVEFFIKFICPRLSHLNEAQLLKILQLLESIMQTSYIAYQSEKDIIIASLKPIKFIRDINGELQQVSYYYDSDENFKILGLQSRFIPVQFFKNLGLGSFRLLGLLQDLGMKDKLSEEDFIKCATQIEREASQGVPVVQLKPKIDVLFSHLLSLKHKDLPDSFISTVRDIKFLTPLQVEHDLQRLHPSRAKPENLISLKGSLELKHCESVQLVWTSMAILPMHPLLLLADIEILKNVGILSEPPVSMVLENIKNVCRASCQNPDLVKIRAQVLQATYHYLQKDLSFDASSLINLPFILVEDNKLAESSQVVFSLIQDYVFSPYLYKLPSLLACYSELFQKLGVEVEPTVFHYARVLSSIYWDTREKKTLHANLKRTVSVATWELFHLLNEKKPNDFKNLKPLYLPATDGKLYESSALVFNDCIDLTVMVKLDGIFKFISNIYEDHMFFDIYKQRKCLQFLPEDMRPKFLTEITEWSIADQPLKPCANEASCELRCQLQILLSSSSFKDGLVCLLRKQTKGEMSEEKATEECSAVLGKVEIICSPTVTTVLLYESKPLPGIYLTRDVLIKKGYNGQCQVYIKHKHNMSQLHTFVVICTLAEQINGIMKNLLGSTSIKVLEQMLACDNPEQIDDILQSHEIFKSSTSLSAYSLPSAGEEIPQEWHDSLDMSILNTFKKGDYVGYLDPSKKELYLYAIIVEQLEPKVSGSGQVQMYRITLGSDRFEDVSNLDLYQFKRSSNPSSKERTLVLVENQKDQQQIQDRWFEKSLGDIKEDIDEQLDEIWKLSPEERKKAVRRLYLRYHPDKNIGQEKLAEEICKYLQQQVKDLKEVGYRNRPSQAGKRYSPSHDFSQCWNEWSQEASRHRDNHNRFSANHKFSYDFWSFHKKQSGWKKSPNPAEAKRWLKQALCDLCAAAHDVGACSTEWVFHKAHQAVEKALIAAHFSRYGGFQKDSSIASLAEDVSDFSPDLQNVMKQVNQLQQFGVDSRKTQYPTYHSPPKIPNNSFPADKEAEVLELAQKILDSIEEYIH</sequence>
<evidence type="ECO:0000313" key="2">
    <source>
        <dbReference type="Proteomes" id="UP000515159"/>
    </source>
</evidence>
<dbReference type="InterPro" id="IPR007842">
    <property type="entry name" value="HEPN_dom"/>
</dbReference>
<proteinExistence type="predicted"/>
<dbReference type="InterPro" id="IPR058210">
    <property type="entry name" value="SACS/Nov_dom"/>
</dbReference>